<keyword evidence="6" id="KW-1185">Reference proteome</keyword>
<evidence type="ECO:0000256" key="3">
    <source>
        <dbReference type="ARBA" id="ARBA00032446"/>
    </source>
</evidence>
<dbReference type="PANTHER" id="PTHR11735:SF11">
    <property type="entry name" value="TRNA THREONYLCARBAMOYLADENOSINE BIOSYNTHESIS PROTEIN TSAB"/>
    <property type="match status" value="1"/>
</dbReference>
<dbReference type="SUPFAM" id="SSF53067">
    <property type="entry name" value="Actin-like ATPase domain"/>
    <property type="match status" value="2"/>
</dbReference>
<dbReference type="GO" id="GO:0061711">
    <property type="term" value="F:tRNA N(6)-L-threonylcarbamoyladenine synthase activity"/>
    <property type="evidence" value="ECO:0007669"/>
    <property type="project" value="UniProtKB-EC"/>
</dbReference>
<evidence type="ECO:0000313" key="5">
    <source>
        <dbReference type="EMBL" id="CAI8774778.1"/>
    </source>
</evidence>
<evidence type="ECO:0000256" key="2">
    <source>
        <dbReference type="ARBA" id="ARBA00019012"/>
    </source>
</evidence>
<dbReference type="Pfam" id="PF00814">
    <property type="entry name" value="TsaD"/>
    <property type="match status" value="1"/>
</dbReference>
<keyword evidence="5" id="KW-0808">Transferase</keyword>
<keyword evidence="5" id="KW-0012">Acyltransferase</keyword>
<reference evidence="5 6" key="1">
    <citation type="submission" date="2023-03" db="EMBL/GenBank/DDBJ databases">
        <authorList>
            <person name="Pearce D."/>
        </authorList>
    </citation>
    <scope>NUCLEOTIDE SEQUENCE [LARGE SCALE GENOMIC DNA]</scope>
    <source>
        <strain evidence="5">Msz</strain>
    </source>
</reference>
<dbReference type="Proteomes" id="UP001162030">
    <property type="component" value="Chromosome"/>
</dbReference>
<proteinExistence type="inferred from homology"/>
<dbReference type="CDD" id="cd24032">
    <property type="entry name" value="ASKHA_NBD_TsaB"/>
    <property type="match status" value="1"/>
</dbReference>
<dbReference type="EMBL" id="OX458333">
    <property type="protein sequence ID" value="CAI8774778.1"/>
    <property type="molecule type" value="Genomic_DNA"/>
</dbReference>
<sequence>MKILAIETATEACSAALLIDDAVIERYELAPQRHNRLILPMIESLLAEAGIKIAQVDALAFGRGPGSFTGVRIAAGVAQGIAFGADLPVVPVSTLAALAQDALTEASETIAFPCIDARMSEVYWGVYRKGEAGLAELLGQESVLPPDRVSFPDQAGGVGIGSGWKTYGSVLEERLGGCVKRLMPDRFPRAAMVARLGADAFGKGLFVQPEQALPVYLRDNVAKKPGGDRRA</sequence>
<dbReference type="NCBIfam" id="TIGR03725">
    <property type="entry name" value="T6A_YeaZ"/>
    <property type="match status" value="1"/>
</dbReference>
<evidence type="ECO:0000313" key="6">
    <source>
        <dbReference type="Proteomes" id="UP001162030"/>
    </source>
</evidence>
<accession>A0ABM9HZ36</accession>
<evidence type="ECO:0000259" key="4">
    <source>
        <dbReference type="Pfam" id="PF00814"/>
    </source>
</evidence>
<dbReference type="InterPro" id="IPR022496">
    <property type="entry name" value="T6A_TsaB"/>
</dbReference>
<protein>
    <recommendedName>
        <fullName evidence="2">tRNA threonylcarbamoyladenosine biosynthesis protein TsaB</fullName>
    </recommendedName>
    <alternativeName>
        <fullName evidence="3">t(6)A37 threonylcarbamoyladenosine biosynthesis protein TsaB</fullName>
    </alternativeName>
</protein>
<gene>
    <name evidence="5" type="primary">tsaB</name>
    <name evidence="5" type="ORF">MSZNOR_1101</name>
</gene>
<dbReference type="Gene3D" id="3.30.420.40">
    <property type="match status" value="2"/>
</dbReference>
<feature type="domain" description="Gcp-like" evidence="4">
    <location>
        <begin position="28"/>
        <end position="141"/>
    </location>
</feature>
<comment type="similarity">
    <text evidence="1">Belongs to the KAE1 / TsaD family. TsaB subfamily.</text>
</comment>
<dbReference type="InterPro" id="IPR043129">
    <property type="entry name" value="ATPase_NBD"/>
</dbReference>
<dbReference type="PANTHER" id="PTHR11735">
    <property type="entry name" value="TRNA N6-ADENOSINE THREONYLCARBAMOYLTRANSFERASE"/>
    <property type="match status" value="1"/>
</dbReference>
<organism evidence="5 6">
    <name type="scientific">Methylocaldum szegediense</name>
    <dbReference type="NCBI Taxonomy" id="73780"/>
    <lineage>
        <taxon>Bacteria</taxon>
        <taxon>Pseudomonadati</taxon>
        <taxon>Pseudomonadota</taxon>
        <taxon>Gammaproteobacteria</taxon>
        <taxon>Methylococcales</taxon>
        <taxon>Methylococcaceae</taxon>
        <taxon>Methylocaldum</taxon>
    </lineage>
</organism>
<name>A0ABM9HZ36_9GAMM</name>
<dbReference type="RefSeq" id="WP_026612099.1">
    <property type="nucleotide sequence ID" value="NZ_OX458333.1"/>
</dbReference>
<dbReference type="InterPro" id="IPR000905">
    <property type="entry name" value="Gcp-like_dom"/>
</dbReference>
<evidence type="ECO:0000256" key="1">
    <source>
        <dbReference type="ARBA" id="ARBA00010493"/>
    </source>
</evidence>